<evidence type="ECO:0000313" key="1">
    <source>
        <dbReference type="EMBL" id="ENN84967.1"/>
    </source>
</evidence>
<comment type="caution">
    <text evidence="1">The sequence shown here is derived from an EMBL/GenBank/DDBJ whole genome shotgun (WGS) entry which is preliminary data.</text>
</comment>
<reference evidence="1 2" key="1">
    <citation type="journal article" date="2012" name="BMC Genomics">
        <title>Genomic basis of broad host range and environmental adaptability of Rhizobium tropici CIAT 899 and Rhizobium sp. PRF 81 which are used in inoculants for common bean (Phaseolus vulgaris L.).</title>
        <authorList>
            <person name="Ormeno-Orrillo E."/>
            <person name="Menna P."/>
            <person name="Almeida L.G."/>
            <person name="Ollero F.J."/>
            <person name="Nicolas M.F."/>
            <person name="Pains Rodrigues E."/>
            <person name="Shigueyoshi Nakatani A."/>
            <person name="Silva Batista J.S."/>
            <person name="Oliveira Chueire L.M."/>
            <person name="Souza R.C."/>
            <person name="Ribeiro Vasconcelos A.T."/>
            <person name="Megias M."/>
            <person name="Hungria M."/>
            <person name="Martinez-Romero E."/>
        </authorList>
    </citation>
    <scope>NUCLEOTIDE SEQUENCE [LARGE SCALE GENOMIC DNA]</scope>
    <source>
        <strain evidence="1 2">PRF 81</strain>
    </source>
</reference>
<keyword evidence="2" id="KW-1185">Reference proteome</keyword>
<organism evidence="1 2">
    <name type="scientific">Rhizobium freirei PRF 81</name>
    <dbReference type="NCBI Taxonomy" id="363754"/>
    <lineage>
        <taxon>Bacteria</taxon>
        <taxon>Pseudomonadati</taxon>
        <taxon>Pseudomonadota</taxon>
        <taxon>Alphaproteobacteria</taxon>
        <taxon>Hyphomicrobiales</taxon>
        <taxon>Rhizobiaceae</taxon>
        <taxon>Rhizobium/Agrobacterium group</taxon>
        <taxon>Rhizobium</taxon>
    </lineage>
</organism>
<protein>
    <submittedName>
        <fullName evidence="1">Uncharacterized protein</fullName>
    </submittedName>
</protein>
<dbReference type="EMBL" id="AQHN01000084">
    <property type="protein sequence ID" value="ENN84967.1"/>
    <property type="molecule type" value="Genomic_DNA"/>
</dbReference>
<name>N6V1H4_9HYPH</name>
<proteinExistence type="predicted"/>
<evidence type="ECO:0000313" key="2">
    <source>
        <dbReference type="Proteomes" id="UP000012429"/>
    </source>
</evidence>
<gene>
    <name evidence="1" type="ORF">RHSP_58650</name>
</gene>
<sequence length="270" mass="30705">MLSALGEVVVNDFAKTERQIRDEMNGGNHFENRQSRDVGHDMRAEIERRRRSPGFLDGDIGEVIAHQLADPRRGIDMRNDLDQEIRLRQRGQKRPLIDGLVLVTHRSRRAEDAAVMQRADDDFTFVDDLRIGELLRKAPDLAAAGDRRVVIEIHGMDIAARLSAISYRNDLPRLRVVAEAGGIGHADELVFHQRLVDFERRRHHGLQRLACRAVGDDDVFAVEEPIGSRRIGRIGQRHRIGMLENVFDLHRIFRRWSKQPGAAAKACTVA</sequence>
<dbReference type="STRING" id="363754.RHSP_58650"/>
<dbReference type="Proteomes" id="UP000012429">
    <property type="component" value="Unassembled WGS sequence"/>
</dbReference>
<dbReference type="AlphaFoldDB" id="N6V1H4"/>
<accession>N6V1H4</accession>